<keyword evidence="2" id="KW-0732">Signal</keyword>
<reference evidence="3 4" key="1">
    <citation type="submission" date="2019-05" db="EMBL/GenBank/DDBJ databases">
        <title>Emergence of the Ug99 lineage of the wheat stem rust pathogen through somatic hybridization.</title>
        <authorList>
            <person name="Li F."/>
            <person name="Upadhyaya N.M."/>
            <person name="Sperschneider J."/>
            <person name="Matny O."/>
            <person name="Nguyen-Phuc H."/>
            <person name="Mago R."/>
            <person name="Raley C."/>
            <person name="Miller M.E."/>
            <person name="Silverstein K.A.T."/>
            <person name="Henningsen E."/>
            <person name="Hirsch C.D."/>
            <person name="Visser B."/>
            <person name="Pretorius Z.A."/>
            <person name="Steffenson B.J."/>
            <person name="Schwessinger B."/>
            <person name="Dodds P.N."/>
            <person name="Figueroa M."/>
        </authorList>
    </citation>
    <scope>NUCLEOTIDE SEQUENCE [LARGE SCALE GENOMIC DNA]</scope>
    <source>
        <strain evidence="3">21-0</strain>
    </source>
</reference>
<organism evidence="3 4">
    <name type="scientific">Puccinia graminis f. sp. tritici</name>
    <dbReference type="NCBI Taxonomy" id="56615"/>
    <lineage>
        <taxon>Eukaryota</taxon>
        <taxon>Fungi</taxon>
        <taxon>Dikarya</taxon>
        <taxon>Basidiomycota</taxon>
        <taxon>Pucciniomycotina</taxon>
        <taxon>Pucciniomycetes</taxon>
        <taxon>Pucciniales</taxon>
        <taxon>Pucciniaceae</taxon>
        <taxon>Puccinia</taxon>
    </lineage>
</organism>
<evidence type="ECO:0000256" key="1">
    <source>
        <dbReference type="SAM" id="MobiDB-lite"/>
    </source>
</evidence>
<comment type="caution">
    <text evidence="3">The sequence shown here is derived from an EMBL/GenBank/DDBJ whole genome shotgun (WGS) entry which is preliminary data.</text>
</comment>
<dbReference type="EMBL" id="VSWC01000015">
    <property type="protein sequence ID" value="KAA1113309.1"/>
    <property type="molecule type" value="Genomic_DNA"/>
</dbReference>
<keyword evidence="4" id="KW-1185">Reference proteome</keyword>
<evidence type="ECO:0000313" key="3">
    <source>
        <dbReference type="EMBL" id="KAA1113309.1"/>
    </source>
</evidence>
<proteinExistence type="predicted"/>
<evidence type="ECO:0000256" key="2">
    <source>
        <dbReference type="SAM" id="SignalP"/>
    </source>
</evidence>
<feature type="signal peptide" evidence="2">
    <location>
        <begin position="1"/>
        <end position="19"/>
    </location>
</feature>
<feature type="region of interest" description="Disordered" evidence="1">
    <location>
        <begin position="165"/>
        <end position="186"/>
    </location>
</feature>
<feature type="compositionally biased region" description="Low complexity" evidence="1">
    <location>
        <begin position="165"/>
        <end position="179"/>
    </location>
</feature>
<gene>
    <name evidence="3" type="ORF">PGT21_027776</name>
</gene>
<name>A0A5B0QJM7_PUCGR</name>
<dbReference type="AlphaFoldDB" id="A0A5B0QJM7"/>
<evidence type="ECO:0000313" key="4">
    <source>
        <dbReference type="Proteomes" id="UP000324748"/>
    </source>
</evidence>
<accession>A0A5B0QJM7</accession>
<feature type="chain" id="PRO_5022985708" evidence="2">
    <location>
        <begin position="20"/>
        <end position="510"/>
    </location>
</feature>
<sequence length="510" mass="58908">MLLWGIALYTLGGSQLAQASLAELGETRPSRSVAPIQDALDHVDDDLSLRDAKRRRTEVGEYSEQDRFGQDERQTVDQTWLDKQAEIRSMEQASEEIHRSIAHLKVVGGSHEEALNSIPKLEDVHRHLEIRYRRKNKTGILRKPAQYKQPPRRVRFVLGADLSNSGESSSAQASQRSSNLDSGQTVFPSQEWDDLVRLTEPENEFCRHRPDFKLPFFETMFLIGDYMVKSNLLDPSFFKANNFFRPEALTQMIKVDLKSRLYGFGGLFFGFDAHSLLPTIQSLANHKSTKHLHRAIKVLDKENQKELVYDHLGNTMRSLDWLSARAWGEKSVEFGIVSSRFHSPYFIREADELSQMLIRFKGTPPSNDFRNNPIHSGTQHAINLFNQPPKLSDGKRPRLEFLMSYYYLDFLHTYYKEIVDHLQAANLENQKSEKKRKFLGEAIKIFTDPADPWKPKFDKYSRLIFQQKPHDDLEMKEWIEAITSIILELKVSGVIDRAFYIAMTSRILGS</sequence>
<protein>
    <submittedName>
        <fullName evidence="3">Uncharacterized protein</fullName>
    </submittedName>
</protein>
<dbReference type="Proteomes" id="UP000324748">
    <property type="component" value="Unassembled WGS sequence"/>
</dbReference>